<proteinExistence type="predicted"/>
<dbReference type="AlphaFoldDB" id="A0A813K0Q3"/>
<accession>A0A813K0Q3</accession>
<gene>
    <name evidence="1" type="ORF">PGLA2088_LOCUS26555</name>
</gene>
<comment type="caution">
    <text evidence="1">The sequence shown here is derived from an EMBL/GenBank/DDBJ whole genome shotgun (WGS) entry which is preliminary data.</text>
</comment>
<name>A0A813K0Q3_POLGL</name>
<organism evidence="1 2">
    <name type="scientific">Polarella glacialis</name>
    <name type="common">Dinoflagellate</name>
    <dbReference type="NCBI Taxonomy" id="89957"/>
    <lineage>
        <taxon>Eukaryota</taxon>
        <taxon>Sar</taxon>
        <taxon>Alveolata</taxon>
        <taxon>Dinophyceae</taxon>
        <taxon>Suessiales</taxon>
        <taxon>Suessiaceae</taxon>
        <taxon>Polarella</taxon>
    </lineage>
</organism>
<reference evidence="1" key="1">
    <citation type="submission" date="2021-02" db="EMBL/GenBank/DDBJ databases">
        <authorList>
            <person name="Dougan E. K."/>
            <person name="Rhodes N."/>
            <person name="Thang M."/>
            <person name="Chan C."/>
        </authorList>
    </citation>
    <scope>NUCLEOTIDE SEQUENCE</scope>
</reference>
<sequence length="143" mass="16050">MFSDVGDSTNNNYNNMQEVMQHKVLVLCGLAMVESPATALTALRILTPHLLQGAPPLMLILDAHKVEGVQNVCALCVMHWRGILLNTLHHISGRWPHDDLGTRLRINPEPALLCKFDEILARANRKQLGRKCCMRILVIHTPM</sequence>
<dbReference type="Proteomes" id="UP000626109">
    <property type="component" value="Unassembled WGS sequence"/>
</dbReference>
<evidence type="ECO:0000313" key="2">
    <source>
        <dbReference type="Proteomes" id="UP000626109"/>
    </source>
</evidence>
<dbReference type="EMBL" id="CAJNNW010027116">
    <property type="protein sequence ID" value="CAE8689675.1"/>
    <property type="molecule type" value="Genomic_DNA"/>
</dbReference>
<evidence type="ECO:0000313" key="1">
    <source>
        <dbReference type="EMBL" id="CAE8689675.1"/>
    </source>
</evidence>
<protein>
    <submittedName>
        <fullName evidence="1">Uncharacterized protein</fullName>
    </submittedName>
</protein>